<evidence type="ECO:0000256" key="11">
    <source>
        <dbReference type="ARBA" id="ARBA00023237"/>
    </source>
</evidence>
<evidence type="ECO:0000256" key="8">
    <source>
        <dbReference type="ARBA" id="ARBA00023065"/>
    </source>
</evidence>
<dbReference type="Pfam" id="PF00593">
    <property type="entry name" value="TonB_dep_Rec_b-barrel"/>
    <property type="match status" value="1"/>
</dbReference>
<evidence type="ECO:0000256" key="2">
    <source>
        <dbReference type="ARBA" id="ARBA00022448"/>
    </source>
</evidence>
<dbReference type="InterPro" id="IPR000531">
    <property type="entry name" value="Beta-barrel_TonB"/>
</dbReference>
<evidence type="ECO:0000256" key="9">
    <source>
        <dbReference type="ARBA" id="ARBA00023077"/>
    </source>
</evidence>
<dbReference type="SUPFAM" id="SSF56935">
    <property type="entry name" value="Porins"/>
    <property type="match status" value="1"/>
</dbReference>
<dbReference type="PANTHER" id="PTHR32552">
    <property type="entry name" value="FERRICHROME IRON RECEPTOR-RELATED"/>
    <property type="match status" value="1"/>
</dbReference>
<feature type="short sequence motif" description="TonB C-terminal box" evidence="13">
    <location>
        <begin position="756"/>
        <end position="773"/>
    </location>
</feature>
<keyword evidence="8" id="KW-0406">Ion transport</keyword>
<name>A0A7H0LFP8_9SPHN</name>
<feature type="domain" description="TonB-dependent receptor-like beta-barrel" evidence="16">
    <location>
        <begin position="299"/>
        <end position="732"/>
    </location>
</feature>
<keyword evidence="6 15" id="KW-0732">Signal</keyword>
<dbReference type="RefSeq" id="WP_187760829.1">
    <property type="nucleotide sequence ID" value="NZ_CP061038.1"/>
</dbReference>
<dbReference type="PROSITE" id="PS01156">
    <property type="entry name" value="TONB_DEPENDENT_REC_2"/>
    <property type="match status" value="1"/>
</dbReference>
<dbReference type="Gene3D" id="2.40.170.20">
    <property type="entry name" value="TonB-dependent receptor, beta-barrel domain"/>
    <property type="match status" value="1"/>
</dbReference>
<dbReference type="InterPro" id="IPR039426">
    <property type="entry name" value="TonB-dep_rcpt-like"/>
</dbReference>
<reference evidence="18 19" key="1">
    <citation type="submission" date="2020-09" db="EMBL/GenBank/DDBJ databases">
        <title>Sphingomonas sp., a new species isolated from pork steak.</title>
        <authorList>
            <person name="Heidler von Heilborn D."/>
        </authorList>
    </citation>
    <scope>NUCLEOTIDE SEQUENCE [LARGE SCALE GENOMIC DNA]</scope>
    <source>
        <strain evidence="19">S8-3T</strain>
    </source>
</reference>
<evidence type="ECO:0000313" key="18">
    <source>
        <dbReference type="EMBL" id="QNQ08501.1"/>
    </source>
</evidence>
<evidence type="ECO:0000313" key="19">
    <source>
        <dbReference type="Proteomes" id="UP000516148"/>
    </source>
</evidence>
<evidence type="ECO:0000256" key="1">
    <source>
        <dbReference type="ARBA" id="ARBA00004571"/>
    </source>
</evidence>
<evidence type="ECO:0000256" key="7">
    <source>
        <dbReference type="ARBA" id="ARBA00023004"/>
    </source>
</evidence>
<dbReference type="KEGG" id="spap:H3Z74_17360"/>
<evidence type="ECO:0000256" key="15">
    <source>
        <dbReference type="SAM" id="SignalP"/>
    </source>
</evidence>
<protein>
    <submittedName>
        <fullName evidence="18">TonB-dependent receptor</fullName>
    </submittedName>
</protein>
<feature type="signal peptide" evidence="15">
    <location>
        <begin position="1"/>
        <end position="26"/>
    </location>
</feature>
<keyword evidence="18" id="KW-0675">Receptor</keyword>
<dbReference type="EMBL" id="CP061038">
    <property type="protein sequence ID" value="QNQ08501.1"/>
    <property type="molecule type" value="Genomic_DNA"/>
</dbReference>
<comment type="similarity">
    <text evidence="12 14">Belongs to the TonB-dependent receptor family.</text>
</comment>
<dbReference type="InterPro" id="IPR006311">
    <property type="entry name" value="TAT_signal"/>
</dbReference>
<gene>
    <name evidence="18" type="ORF">H3Z74_17360</name>
</gene>
<comment type="subcellular location">
    <subcellularLocation>
        <location evidence="1 12">Cell outer membrane</location>
        <topology evidence="1 12">Multi-pass membrane protein</topology>
    </subcellularLocation>
</comment>
<dbReference type="InterPro" id="IPR036942">
    <property type="entry name" value="Beta-barrel_TonB_sf"/>
</dbReference>
<evidence type="ECO:0000256" key="10">
    <source>
        <dbReference type="ARBA" id="ARBA00023136"/>
    </source>
</evidence>
<dbReference type="PANTHER" id="PTHR32552:SF81">
    <property type="entry name" value="TONB-DEPENDENT OUTER MEMBRANE RECEPTOR"/>
    <property type="match status" value="1"/>
</dbReference>
<evidence type="ECO:0000256" key="13">
    <source>
        <dbReference type="PROSITE-ProRule" id="PRU10144"/>
    </source>
</evidence>
<feature type="domain" description="TonB-dependent receptor plug" evidence="17">
    <location>
        <begin position="62"/>
        <end position="169"/>
    </location>
</feature>
<dbReference type="PROSITE" id="PS51318">
    <property type="entry name" value="TAT"/>
    <property type="match status" value="1"/>
</dbReference>
<feature type="chain" id="PRO_5028886081" evidence="15">
    <location>
        <begin position="27"/>
        <end position="773"/>
    </location>
</feature>
<dbReference type="Pfam" id="PF07715">
    <property type="entry name" value="Plug"/>
    <property type="match status" value="1"/>
</dbReference>
<proteinExistence type="inferred from homology"/>
<keyword evidence="5 12" id="KW-0812">Transmembrane</keyword>
<keyword evidence="7" id="KW-0408">Iron</keyword>
<keyword evidence="3 12" id="KW-1134">Transmembrane beta strand</keyword>
<keyword evidence="4" id="KW-0410">Iron transport</keyword>
<dbReference type="CDD" id="cd01347">
    <property type="entry name" value="ligand_gated_channel"/>
    <property type="match status" value="1"/>
</dbReference>
<keyword evidence="19" id="KW-1185">Reference proteome</keyword>
<dbReference type="Proteomes" id="UP000516148">
    <property type="component" value="Chromosome"/>
</dbReference>
<dbReference type="AlphaFoldDB" id="A0A7H0LFP8"/>
<dbReference type="GO" id="GO:0006826">
    <property type="term" value="P:iron ion transport"/>
    <property type="evidence" value="ECO:0007669"/>
    <property type="project" value="UniProtKB-KW"/>
</dbReference>
<evidence type="ECO:0000259" key="17">
    <source>
        <dbReference type="Pfam" id="PF07715"/>
    </source>
</evidence>
<evidence type="ECO:0000256" key="5">
    <source>
        <dbReference type="ARBA" id="ARBA00022692"/>
    </source>
</evidence>
<dbReference type="InterPro" id="IPR012910">
    <property type="entry name" value="Plug_dom"/>
</dbReference>
<sequence length="773" mass="82601">MHISRRRALLLSCVAGMAMLAPPAFASDPLRDADAGSAAAADAEAAEGGEIIVTARRQSERAQDVPIALSVLTGASLERTGGYTLTDVQFQTPSLTAYNSNPRNSSIGIRGIGVSSASDGLDTSVGVYIDNVYLGRPGMALSDLIDVDRVEVLRGPQGTLFGRNNSAGVLNITTRKPEFSFGGTAEFSAGNYGYNQERISVTGPLIDGLLAFRATGFNTHRNGVLDNIKTGLDANSVGRAGGRIQLLATPASNLTLRLIADYSMEDDSCCVSATKLVLPANLSATTGRTLQALAALGYTPARSLDFTRNNSPQNMKTDQKGVSFQADWDLGFASLTSISAWRYWHFSPLQDSDGTPLDVIQVNVAQTKDDQYSQEVRLASRPGRFTWQVGAYLFHQRLKDHFILNQFGTDASNFYTTYARLANPAAPAVVIAPGSQYLDDVDTTVDSVAAFAQANFAITDRLTVTGGIRYTHDKRSGTSDTSTVGTPYVPTSIPFHYDVSVTDDNVSYLASISYKLAADVLAYASYSTGYKGSGLNLNSAVSAGTPLVLAPEKVRNWELGLKSQLFDRRLTLNLSAFSTDLSGLQANIVPTSGNRSYLANVGDVRSRGVEVDASLLATDNLTLSANGSYNRAIYKSYANAPCPVGVTGVCDLTGKPLFQAPKWVGNATIDYHVELANGLRPYALAQISYRSGTFGTADAGPYSRIDGYALANFRIGTTFAKGRYDLSAWINNTFDKKYFQNLTTTAIVGTSPFAYAGQLGTPRTIGATLRASF</sequence>
<keyword evidence="9 14" id="KW-0798">TonB box</keyword>
<keyword evidence="11 12" id="KW-0998">Cell outer membrane</keyword>
<dbReference type="PROSITE" id="PS52016">
    <property type="entry name" value="TONB_DEPENDENT_REC_3"/>
    <property type="match status" value="1"/>
</dbReference>
<evidence type="ECO:0000256" key="12">
    <source>
        <dbReference type="PROSITE-ProRule" id="PRU01360"/>
    </source>
</evidence>
<accession>A0A7H0LFP8</accession>
<evidence type="ECO:0000256" key="3">
    <source>
        <dbReference type="ARBA" id="ARBA00022452"/>
    </source>
</evidence>
<evidence type="ECO:0000256" key="14">
    <source>
        <dbReference type="RuleBase" id="RU003357"/>
    </source>
</evidence>
<keyword evidence="2 12" id="KW-0813">Transport</keyword>
<evidence type="ECO:0000259" key="16">
    <source>
        <dbReference type="Pfam" id="PF00593"/>
    </source>
</evidence>
<keyword evidence="10 12" id="KW-0472">Membrane</keyword>
<organism evidence="18 19">
    <name type="scientific">Sphingomonas alpina</name>
    <dbReference type="NCBI Taxonomy" id="653931"/>
    <lineage>
        <taxon>Bacteria</taxon>
        <taxon>Pseudomonadati</taxon>
        <taxon>Pseudomonadota</taxon>
        <taxon>Alphaproteobacteria</taxon>
        <taxon>Sphingomonadales</taxon>
        <taxon>Sphingomonadaceae</taxon>
        <taxon>Sphingomonas</taxon>
    </lineage>
</organism>
<dbReference type="InterPro" id="IPR010917">
    <property type="entry name" value="TonB_rcpt_CS"/>
</dbReference>
<evidence type="ECO:0000256" key="6">
    <source>
        <dbReference type="ARBA" id="ARBA00022729"/>
    </source>
</evidence>
<dbReference type="GO" id="GO:0009279">
    <property type="term" value="C:cell outer membrane"/>
    <property type="evidence" value="ECO:0007669"/>
    <property type="project" value="UniProtKB-SubCell"/>
</dbReference>
<evidence type="ECO:0000256" key="4">
    <source>
        <dbReference type="ARBA" id="ARBA00022496"/>
    </source>
</evidence>